<evidence type="ECO:0000313" key="2">
    <source>
        <dbReference type="EMBL" id="GIG11760.1"/>
    </source>
</evidence>
<feature type="transmembrane region" description="Helical" evidence="1">
    <location>
        <begin position="300"/>
        <end position="318"/>
    </location>
</feature>
<feature type="transmembrane region" description="Helical" evidence="1">
    <location>
        <begin position="58"/>
        <end position="76"/>
    </location>
</feature>
<sequence>MVISAPPATAQAAPPPPRRSARGLLTHLGWEAILLVLAVIAAVAVGAQGGGDAFGRRLWLTMAIAGLLAAAFAFSLRTAAPNLAVGALGGLAGTVYAKLVQADWPGLLAGATAVAAVVVFSLILGVVTGLTSAPAWAVSLGGLAAAQAVALGVAADRGIPLRGGPDPAWATWAWLALFVLGSLAGGVVFLSVAVRRALGVARPDGEVPRFQAKRLLGAVLGFTGSGLLAALSGIAQAGYLGGSFPVSDIHMLIAVAAVLLGGLSAYTYRGGVAGTVLATALLVLTQTALLLAGAPTWLAFSLPAGVAILLGVAVGSVLDKISGPEQTV</sequence>
<name>A0A8J3LFI3_9ACTN</name>
<feature type="transmembrane region" description="Helical" evidence="1">
    <location>
        <begin position="107"/>
        <end position="128"/>
    </location>
</feature>
<feature type="transmembrane region" description="Helical" evidence="1">
    <location>
        <begin position="135"/>
        <end position="154"/>
    </location>
</feature>
<evidence type="ECO:0000313" key="3">
    <source>
        <dbReference type="Proteomes" id="UP000660339"/>
    </source>
</evidence>
<dbReference type="GO" id="GO:0005886">
    <property type="term" value="C:plasma membrane"/>
    <property type="evidence" value="ECO:0007669"/>
    <property type="project" value="TreeGrafter"/>
</dbReference>
<feature type="transmembrane region" description="Helical" evidence="1">
    <location>
        <begin position="275"/>
        <end position="294"/>
    </location>
</feature>
<feature type="transmembrane region" description="Helical" evidence="1">
    <location>
        <begin position="174"/>
        <end position="194"/>
    </location>
</feature>
<proteinExistence type="predicted"/>
<dbReference type="EMBL" id="BONJ01000001">
    <property type="protein sequence ID" value="GIG11760.1"/>
    <property type="molecule type" value="Genomic_DNA"/>
</dbReference>
<evidence type="ECO:0008006" key="4">
    <source>
        <dbReference type="Google" id="ProtNLM"/>
    </source>
</evidence>
<reference evidence="2" key="1">
    <citation type="submission" date="2021-01" db="EMBL/GenBank/DDBJ databases">
        <title>Whole genome shotgun sequence of Catellatospora methionotrophica NBRC 14553.</title>
        <authorList>
            <person name="Komaki H."/>
            <person name="Tamura T."/>
        </authorList>
    </citation>
    <scope>NUCLEOTIDE SEQUENCE</scope>
    <source>
        <strain evidence="2">NBRC 14553</strain>
    </source>
</reference>
<keyword evidence="3" id="KW-1185">Reference proteome</keyword>
<keyword evidence="1" id="KW-0472">Membrane</keyword>
<accession>A0A8J3LFI3</accession>
<protein>
    <recommendedName>
        <fullName evidence="4">Inner-membrane translocator</fullName>
    </recommendedName>
</protein>
<comment type="caution">
    <text evidence="2">The sequence shown here is derived from an EMBL/GenBank/DDBJ whole genome shotgun (WGS) entry which is preliminary data.</text>
</comment>
<evidence type="ECO:0000256" key="1">
    <source>
        <dbReference type="SAM" id="Phobius"/>
    </source>
</evidence>
<keyword evidence="1" id="KW-1133">Transmembrane helix</keyword>
<feature type="transmembrane region" description="Helical" evidence="1">
    <location>
        <begin position="249"/>
        <end position="268"/>
    </location>
</feature>
<feature type="transmembrane region" description="Helical" evidence="1">
    <location>
        <begin position="28"/>
        <end position="46"/>
    </location>
</feature>
<organism evidence="2 3">
    <name type="scientific">Catellatospora methionotrophica</name>
    <dbReference type="NCBI Taxonomy" id="121620"/>
    <lineage>
        <taxon>Bacteria</taxon>
        <taxon>Bacillati</taxon>
        <taxon>Actinomycetota</taxon>
        <taxon>Actinomycetes</taxon>
        <taxon>Micromonosporales</taxon>
        <taxon>Micromonosporaceae</taxon>
        <taxon>Catellatospora</taxon>
    </lineage>
</organism>
<dbReference type="PANTHER" id="PTHR32196">
    <property type="entry name" value="ABC TRANSPORTER PERMEASE PROTEIN YPHD-RELATED-RELATED"/>
    <property type="match status" value="1"/>
</dbReference>
<dbReference type="RefSeq" id="WP_166380636.1">
    <property type="nucleotide sequence ID" value="NZ_BAAATT010000011.1"/>
</dbReference>
<gene>
    <name evidence="2" type="ORF">Cme02nite_00920</name>
</gene>
<dbReference type="Proteomes" id="UP000660339">
    <property type="component" value="Unassembled WGS sequence"/>
</dbReference>
<dbReference type="AlphaFoldDB" id="A0A8J3LFI3"/>
<keyword evidence="1" id="KW-0812">Transmembrane</keyword>
<feature type="transmembrane region" description="Helical" evidence="1">
    <location>
        <begin position="215"/>
        <end position="237"/>
    </location>
</feature>